<dbReference type="AlphaFoldDB" id="A0AAD6J6Z8"/>
<feature type="signal peptide" evidence="1">
    <location>
        <begin position="1"/>
        <end position="22"/>
    </location>
</feature>
<feature type="chain" id="PRO_5042034593" evidence="1">
    <location>
        <begin position="23"/>
        <end position="271"/>
    </location>
</feature>
<keyword evidence="3" id="KW-1185">Reference proteome</keyword>
<dbReference type="EMBL" id="JAQGDS010000002">
    <property type="protein sequence ID" value="KAJ6263476.1"/>
    <property type="molecule type" value="Genomic_DNA"/>
</dbReference>
<gene>
    <name evidence="2" type="ORF">Dda_2040</name>
</gene>
<accession>A0AAD6J6Z8</accession>
<organism evidence="2 3">
    <name type="scientific">Drechslerella dactyloides</name>
    <name type="common">Nematode-trapping fungus</name>
    <name type="synonym">Arthrobotrys dactyloides</name>
    <dbReference type="NCBI Taxonomy" id="74499"/>
    <lineage>
        <taxon>Eukaryota</taxon>
        <taxon>Fungi</taxon>
        <taxon>Dikarya</taxon>
        <taxon>Ascomycota</taxon>
        <taxon>Pezizomycotina</taxon>
        <taxon>Orbiliomycetes</taxon>
        <taxon>Orbiliales</taxon>
        <taxon>Orbiliaceae</taxon>
        <taxon>Drechslerella</taxon>
    </lineage>
</organism>
<protein>
    <submittedName>
        <fullName evidence="2">Uncharacterized protein</fullName>
    </submittedName>
</protein>
<evidence type="ECO:0000313" key="3">
    <source>
        <dbReference type="Proteomes" id="UP001221413"/>
    </source>
</evidence>
<dbReference type="Proteomes" id="UP001221413">
    <property type="component" value="Unassembled WGS sequence"/>
</dbReference>
<proteinExistence type="predicted"/>
<name>A0AAD6J6Z8_DREDA</name>
<evidence type="ECO:0000256" key="1">
    <source>
        <dbReference type="SAM" id="SignalP"/>
    </source>
</evidence>
<evidence type="ECO:0000313" key="2">
    <source>
        <dbReference type="EMBL" id="KAJ6263476.1"/>
    </source>
</evidence>
<comment type="caution">
    <text evidence="2">The sequence shown here is derived from an EMBL/GenBank/DDBJ whole genome shotgun (WGS) entry which is preliminary data.</text>
</comment>
<sequence length="271" mass="29975">MRMHQVFSLLLSFALSLSLANGAALDASKRQAQTTLNIQTLPATPVATSALLIDTSVPKNPAPTPANEGPAEQFKMFKGQNRQVMLLNRNWTTWRDSVPNRDAKAERYKIRNAMVHARNFYWAEAASFAEPDAPFISDAPSGDLTVFQQAANDAENYCYAQANSAVEVINKDPVMFCYLGYTIRLSTTRNETMRVKCLEAAKIASQLAQYVIDDSQTAYGSLPPFPGMTWEMVGTSFWSEDPSWVVYIGNEAGSTCDPSDSWPIWPAKKAP</sequence>
<keyword evidence="1" id="KW-0732">Signal</keyword>
<reference evidence="2" key="1">
    <citation type="submission" date="2023-01" db="EMBL/GenBank/DDBJ databases">
        <title>The chitinases involved in constricting ring structure development in the nematode-trapping fungus Drechslerella dactyloides.</title>
        <authorList>
            <person name="Wang R."/>
            <person name="Zhang L."/>
            <person name="Tang P."/>
            <person name="Li S."/>
            <person name="Liang L."/>
        </authorList>
    </citation>
    <scope>NUCLEOTIDE SEQUENCE</scope>
    <source>
        <strain evidence="2">YMF1.00031</strain>
    </source>
</reference>